<dbReference type="GeneID" id="116288079"/>
<feature type="compositionally biased region" description="Basic and acidic residues" evidence="1">
    <location>
        <begin position="515"/>
        <end position="526"/>
    </location>
</feature>
<dbReference type="AlphaFoldDB" id="A0A6P8H2Q6"/>
<feature type="compositionally biased region" description="Basic and acidic residues" evidence="1">
    <location>
        <begin position="467"/>
        <end position="480"/>
    </location>
</feature>
<proteinExistence type="predicted"/>
<sequence>MVQILSFSAITLIFIATTGSQVVIGGTRASSHKETKVVGSKEDKVQQNSTNKLSQIFHPTPQESHFEAPVKKSFTSTRTFIRKILANKNHVRNRVKEPLVKRVLKQNGAKISKSDSGKGLEMTDDFLAGSVKQSNAIENALSFQKSEAVSAFREIPRPGEEKNKRTNPNGRATKSTIEILSEKTNPEKGTEVAKFRSETEDKMSEISFDGNDNQASLSNENSVFRRTMSKMIKEKEASSARQKRSFEELRGNKMNGGFYNDNQDAGATSLANSDLEEGWEVPGKRKHIKNDETTMLKHLLRQDTMAFGTLQEDKEEQSTIKEIEKLSRQSSSLPKNLHLPYMSGPLDDMGLDFSKMDVSVGKLDSSENNDFNEGGKGIFLKRDSVSATGGQHDWETRNRNQIPRHHIDKPGGQTIYAMDDTEEFEHVPKLTRFPSFYRAPEIRPIVMEGFHRLGRIPPIAAAIISREDLAPREPIPSREAEPEDEPPPVSEFIEADEPAPIPELPSLREIPPIPEIRDPEPKDLNPKDTFGNKG</sequence>
<accession>A0A6P8H2Q6</accession>
<keyword evidence="3" id="KW-1185">Reference proteome</keyword>
<name>A0A6P8H2Q6_ACTTE</name>
<dbReference type="Proteomes" id="UP000515163">
    <property type="component" value="Unplaced"/>
</dbReference>
<organism evidence="3 4">
    <name type="scientific">Actinia tenebrosa</name>
    <name type="common">Australian red waratah sea anemone</name>
    <dbReference type="NCBI Taxonomy" id="6105"/>
    <lineage>
        <taxon>Eukaryota</taxon>
        <taxon>Metazoa</taxon>
        <taxon>Cnidaria</taxon>
        <taxon>Anthozoa</taxon>
        <taxon>Hexacorallia</taxon>
        <taxon>Actiniaria</taxon>
        <taxon>Actiniidae</taxon>
        <taxon>Actinia</taxon>
    </lineage>
</organism>
<evidence type="ECO:0000313" key="3">
    <source>
        <dbReference type="Proteomes" id="UP000515163"/>
    </source>
</evidence>
<protein>
    <submittedName>
        <fullName evidence="4">Uncharacterized protein LOC116288079</fullName>
    </submittedName>
</protein>
<evidence type="ECO:0000256" key="2">
    <source>
        <dbReference type="SAM" id="SignalP"/>
    </source>
</evidence>
<keyword evidence="2" id="KW-0732">Signal</keyword>
<feature type="chain" id="PRO_5027745093" evidence="2">
    <location>
        <begin position="21"/>
        <end position="534"/>
    </location>
</feature>
<feature type="signal peptide" evidence="2">
    <location>
        <begin position="1"/>
        <end position="20"/>
    </location>
</feature>
<reference evidence="4" key="1">
    <citation type="submission" date="2025-08" db="UniProtKB">
        <authorList>
            <consortium name="RefSeq"/>
        </authorList>
    </citation>
    <scope>IDENTIFICATION</scope>
    <source>
        <tissue evidence="4">Tentacle</tissue>
    </source>
</reference>
<dbReference type="OrthoDB" id="5975033at2759"/>
<dbReference type="RefSeq" id="XP_031550674.1">
    <property type="nucleotide sequence ID" value="XM_031694814.1"/>
</dbReference>
<evidence type="ECO:0000313" key="4">
    <source>
        <dbReference type="RefSeq" id="XP_031550674.1"/>
    </source>
</evidence>
<evidence type="ECO:0000256" key="1">
    <source>
        <dbReference type="SAM" id="MobiDB-lite"/>
    </source>
</evidence>
<dbReference type="KEGG" id="aten:116288079"/>
<gene>
    <name evidence="4" type="primary">LOC116288079</name>
</gene>
<dbReference type="InParanoid" id="A0A6P8H2Q6"/>
<feature type="region of interest" description="Disordered" evidence="1">
    <location>
        <begin position="467"/>
        <end position="534"/>
    </location>
</feature>